<keyword evidence="3" id="KW-1185">Reference proteome</keyword>
<dbReference type="Proteomes" id="UP000234382">
    <property type="component" value="Unassembled WGS sequence"/>
</dbReference>
<reference evidence="3" key="1">
    <citation type="submission" date="2017-03" db="EMBL/GenBank/DDBJ databases">
        <authorList>
            <person name="Monnet C."/>
        </authorList>
    </citation>
    <scope>NUCLEOTIDE SEQUENCE [LARGE SCALE GENOMIC DNA]</scope>
    <source>
        <strain evidence="3">ATCC 49514</strain>
    </source>
</reference>
<dbReference type="PANTHER" id="PTHR43441:SF11">
    <property type="entry name" value="RIBOSOMAL-PROTEIN-SERINE ACETYLTRANSFERASE"/>
    <property type="match status" value="1"/>
</dbReference>
<gene>
    <name evidence="2" type="ORF">BI49514_01235</name>
</gene>
<organism evidence="2 3">
    <name type="scientific">Brevibacterium iodinum ATCC 49514</name>
    <dbReference type="NCBI Taxonomy" id="1255616"/>
    <lineage>
        <taxon>Bacteria</taxon>
        <taxon>Bacillati</taxon>
        <taxon>Actinomycetota</taxon>
        <taxon>Actinomycetes</taxon>
        <taxon>Micrococcales</taxon>
        <taxon>Brevibacteriaceae</taxon>
        <taxon>Brevibacterium</taxon>
    </lineage>
</organism>
<dbReference type="Gene3D" id="3.40.630.30">
    <property type="match status" value="1"/>
</dbReference>
<dbReference type="InterPro" id="IPR000182">
    <property type="entry name" value="GNAT_dom"/>
</dbReference>
<dbReference type="InterPro" id="IPR016181">
    <property type="entry name" value="Acyl_CoA_acyltransferase"/>
</dbReference>
<dbReference type="SUPFAM" id="SSF55729">
    <property type="entry name" value="Acyl-CoA N-acyltransferases (Nat)"/>
    <property type="match status" value="1"/>
</dbReference>
<keyword evidence="2" id="KW-0808">Transferase</keyword>
<protein>
    <submittedName>
        <fullName evidence="2">Protein N-acetyltransferase, RimJ/RimL family</fullName>
    </submittedName>
</protein>
<dbReference type="InterPro" id="IPR051908">
    <property type="entry name" value="Ribosomal_N-acetyltransferase"/>
</dbReference>
<dbReference type="RefSeq" id="WP_101545213.1">
    <property type="nucleotide sequence ID" value="NZ_FXYX01000005.1"/>
</dbReference>
<dbReference type="EMBL" id="FXYX01000005">
    <property type="protein sequence ID" value="SMX77549.1"/>
    <property type="molecule type" value="Genomic_DNA"/>
</dbReference>
<accession>A0A2H1IQP3</accession>
<dbReference type="PROSITE" id="PS51186">
    <property type="entry name" value="GNAT"/>
    <property type="match status" value="1"/>
</dbReference>
<dbReference type="Pfam" id="PF13302">
    <property type="entry name" value="Acetyltransf_3"/>
    <property type="match status" value="1"/>
</dbReference>
<evidence type="ECO:0000313" key="3">
    <source>
        <dbReference type="Proteomes" id="UP000234382"/>
    </source>
</evidence>
<evidence type="ECO:0000259" key="1">
    <source>
        <dbReference type="PROSITE" id="PS51186"/>
    </source>
</evidence>
<proteinExistence type="predicted"/>
<name>A0A2H1IQP3_9MICO</name>
<evidence type="ECO:0000313" key="2">
    <source>
        <dbReference type="EMBL" id="SMX77549.1"/>
    </source>
</evidence>
<dbReference type="GO" id="GO:0008999">
    <property type="term" value="F:protein-N-terminal-alanine acetyltransferase activity"/>
    <property type="evidence" value="ECO:0007669"/>
    <property type="project" value="TreeGrafter"/>
</dbReference>
<feature type="domain" description="N-acetyltransferase" evidence="1">
    <location>
        <begin position="19"/>
        <end position="188"/>
    </location>
</feature>
<dbReference type="PANTHER" id="PTHR43441">
    <property type="entry name" value="RIBOSOMAL-PROTEIN-SERINE ACETYLTRANSFERASE"/>
    <property type="match status" value="1"/>
</dbReference>
<sequence>MDISEIWPPFALHLQSDDMELSPVREADIPELAQIARGGVRRDGIEAFLVDWDSGTDEQVARSLAQYHWSTRAKLTADEWTIEFTVRVNGRTIGVQGVNGHRFPLTRTVSTGSWLAPPEQGRGYGTRMRRMIIEGVTRYLAAAQSDTAYFDGNRASRRVSEKLGYSPNGNRNVVGQYGTALTKHHMAPRSEDYVHTGRDLQVTGAEAFRTFPSQLLPDGGPATWRWTGPQKLDCCEVSIVRK</sequence>
<dbReference type="GO" id="GO:0005737">
    <property type="term" value="C:cytoplasm"/>
    <property type="evidence" value="ECO:0007669"/>
    <property type="project" value="TreeGrafter"/>
</dbReference>
<dbReference type="AlphaFoldDB" id="A0A2H1IQP3"/>
<dbReference type="GO" id="GO:1990189">
    <property type="term" value="F:protein N-terminal-serine acetyltransferase activity"/>
    <property type="evidence" value="ECO:0007669"/>
    <property type="project" value="TreeGrafter"/>
</dbReference>